<dbReference type="InterPro" id="IPR014729">
    <property type="entry name" value="Rossmann-like_a/b/a_fold"/>
</dbReference>
<protein>
    <recommendedName>
        <fullName evidence="1">DUF218 domain-containing protein</fullName>
    </recommendedName>
</protein>
<feature type="domain" description="DUF218" evidence="1">
    <location>
        <begin position="81"/>
        <end position="205"/>
    </location>
</feature>
<gene>
    <name evidence="2" type="ordered locus">NFA_38140</name>
</gene>
<name>Q5YT29_NOCFA</name>
<proteinExistence type="predicted"/>
<dbReference type="OrthoDB" id="3289889at2"/>
<evidence type="ECO:0000259" key="1">
    <source>
        <dbReference type="Pfam" id="PF02698"/>
    </source>
</evidence>
<accession>Q5YT29</accession>
<dbReference type="PANTHER" id="PTHR30336">
    <property type="entry name" value="INNER MEMBRANE PROTEIN, PROBABLE PERMEASE"/>
    <property type="match status" value="1"/>
</dbReference>
<dbReference type="CDD" id="cd06259">
    <property type="entry name" value="YdcF-like"/>
    <property type="match status" value="1"/>
</dbReference>
<dbReference type="KEGG" id="nfa:NFA_38140"/>
<dbReference type="Gene3D" id="3.40.50.620">
    <property type="entry name" value="HUPs"/>
    <property type="match status" value="1"/>
</dbReference>
<keyword evidence="3" id="KW-1185">Reference proteome</keyword>
<dbReference type="HOGENOM" id="CLU_103731_1_0_11"/>
<sequence>MMVRTSRLGTGRRDVRDQGDSMRHILSSTVRATTRALLAAAALATGLAAPAVVGATPLDLPPLPGLPEPGSRLGFRGPDTAIVVLGYGLLPDGAMRPELVERLRAGYAQALLAPASPIIVTGGNPRNGTTEAAAMADWLVARGIPPARVHRDDRATTTRENAEYAARILAALGARDAVVVTSGDHVPRAVALFRAAGIEVAAALTPEEVPALALPFGR</sequence>
<evidence type="ECO:0000313" key="2">
    <source>
        <dbReference type="EMBL" id="BAD58662.1"/>
    </source>
</evidence>
<dbReference type="InterPro" id="IPR003848">
    <property type="entry name" value="DUF218"/>
</dbReference>
<evidence type="ECO:0000313" key="3">
    <source>
        <dbReference type="Proteomes" id="UP000006820"/>
    </source>
</evidence>
<dbReference type="PANTHER" id="PTHR30336:SF4">
    <property type="entry name" value="ENVELOPE BIOGENESIS FACTOR ELYC"/>
    <property type="match status" value="1"/>
</dbReference>
<dbReference type="InterPro" id="IPR051599">
    <property type="entry name" value="Cell_Envelope_Assoc"/>
</dbReference>
<dbReference type="eggNOG" id="COG1434">
    <property type="taxonomic scope" value="Bacteria"/>
</dbReference>
<organism evidence="2 3">
    <name type="scientific">Nocardia farcinica (strain IFM 10152)</name>
    <dbReference type="NCBI Taxonomy" id="247156"/>
    <lineage>
        <taxon>Bacteria</taxon>
        <taxon>Bacillati</taxon>
        <taxon>Actinomycetota</taxon>
        <taxon>Actinomycetes</taxon>
        <taxon>Mycobacteriales</taxon>
        <taxon>Nocardiaceae</taxon>
        <taxon>Nocardia</taxon>
    </lineage>
</organism>
<dbReference type="AlphaFoldDB" id="Q5YT29"/>
<dbReference type="Pfam" id="PF02698">
    <property type="entry name" value="DUF218"/>
    <property type="match status" value="1"/>
</dbReference>
<dbReference type="STRING" id="247156.NFA_38140"/>
<dbReference type="GO" id="GO:0000270">
    <property type="term" value="P:peptidoglycan metabolic process"/>
    <property type="evidence" value="ECO:0007669"/>
    <property type="project" value="TreeGrafter"/>
</dbReference>
<dbReference type="EMBL" id="AP006618">
    <property type="protein sequence ID" value="BAD58662.1"/>
    <property type="molecule type" value="Genomic_DNA"/>
</dbReference>
<reference evidence="2 3" key="1">
    <citation type="journal article" date="2004" name="Proc. Natl. Acad. Sci. U.S.A.">
        <title>The complete genomic sequence of Nocardia farcinica IFM 10152.</title>
        <authorList>
            <person name="Ishikawa J."/>
            <person name="Yamashita A."/>
            <person name="Mikami Y."/>
            <person name="Hoshino Y."/>
            <person name="Kurita H."/>
            <person name="Hotta K."/>
            <person name="Shiba T."/>
            <person name="Hattori M."/>
        </authorList>
    </citation>
    <scope>NUCLEOTIDE SEQUENCE [LARGE SCALE GENOMIC DNA]</scope>
    <source>
        <strain evidence="2 3">IFM 10152</strain>
    </source>
</reference>
<dbReference type="Proteomes" id="UP000006820">
    <property type="component" value="Chromosome"/>
</dbReference>
<dbReference type="GO" id="GO:0005886">
    <property type="term" value="C:plasma membrane"/>
    <property type="evidence" value="ECO:0007669"/>
    <property type="project" value="TreeGrafter"/>
</dbReference>
<dbReference type="GO" id="GO:0043164">
    <property type="term" value="P:Gram-negative-bacterium-type cell wall biogenesis"/>
    <property type="evidence" value="ECO:0007669"/>
    <property type="project" value="TreeGrafter"/>
</dbReference>